<evidence type="ECO:0000313" key="1">
    <source>
        <dbReference type="EMBL" id="NMH92383.1"/>
    </source>
</evidence>
<gene>
    <name evidence="1" type="ORF">HF519_12535</name>
</gene>
<evidence type="ECO:0000313" key="2">
    <source>
        <dbReference type="Proteomes" id="UP000586918"/>
    </source>
</evidence>
<dbReference type="RefSeq" id="WP_169413086.1">
    <property type="nucleotide sequence ID" value="NZ_JAAXKZ010000037.1"/>
</dbReference>
<reference evidence="1 2" key="1">
    <citation type="submission" date="2020-04" db="EMBL/GenBank/DDBJ databases">
        <authorList>
            <person name="Klaysubun C."/>
            <person name="Duangmal K."/>
            <person name="Lipun K."/>
        </authorList>
    </citation>
    <scope>NUCLEOTIDE SEQUENCE [LARGE SCALE GENOMIC DNA]</scope>
    <source>
        <strain evidence="1 2">DSM 45300</strain>
    </source>
</reference>
<organism evidence="1 2">
    <name type="scientific">Pseudonocardia bannensis</name>
    <dbReference type="NCBI Taxonomy" id="630973"/>
    <lineage>
        <taxon>Bacteria</taxon>
        <taxon>Bacillati</taxon>
        <taxon>Actinomycetota</taxon>
        <taxon>Actinomycetes</taxon>
        <taxon>Pseudonocardiales</taxon>
        <taxon>Pseudonocardiaceae</taxon>
        <taxon>Pseudonocardia</taxon>
    </lineage>
</organism>
<dbReference type="AlphaFoldDB" id="A0A848DIK8"/>
<dbReference type="EMBL" id="JAAXKZ010000037">
    <property type="protein sequence ID" value="NMH92383.1"/>
    <property type="molecule type" value="Genomic_DNA"/>
</dbReference>
<keyword evidence="2" id="KW-1185">Reference proteome</keyword>
<sequence>MLVSVEGGNLIAELHSQVKSVLQKLTTARAAGLPYEAYLHRVRLEDLMDAAGSCGVDVDTWVDRSQLPPLTLVEG</sequence>
<dbReference type="Proteomes" id="UP000586918">
    <property type="component" value="Unassembled WGS sequence"/>
</dbReference>
<protein>
    <submittedName>
        <fullName evidence="1">Uncharacterized protein</fullName>
    </submittedName>
</protein>
<comment type="caution">
    <text evidence="1">The sequence shown here is derived from an EMBL/GenBank/DDBJ whole genome shotgun (WGS) entry which is preliminary data.</text>
</comment>
<name>A0A848DIK8_9PSEU</name>
<proteinExistence type="predicted"/>
<accession>A0A848DIK8</accession>